<dbReference type="RefSeq" id="WP_116066485.1">
    <property type="nucleotide sequence ID" value="NZ_BONB01000001.1"/>
</dbReference>
<evidence type="ECO:0000256" key="1">
    <source>
        <dbReference type="SAM" id="SignalP"/>
    </source>
</evidence>
<feature type="domain" description="DUF4185" evidence="2">
    <location>
        <begin position="206"/>
        <end position="342"/>
    </location>
</feature>
<accession>A0A3D9ZFU1</accession>
<sequence length="370" mass="40399">MNRRTLLGGAAGLAALGTLPATPAAAKTRTPTPPVVRSAIPNTKLNNLFTAYANTGVGWTGADSTYSAKLSGGREIWIFSDTFLGPVNPDGGRPLTAPFINNSVIVQRGNKLSTVTGTVDGEPAAIFRPQTEGNWYWMGPNLVTGNVWQQVVNEYEKTGPGGFDLAYVNTALARVDTDRLDRPVSYHPLPSLPPTISWAAWLQRIGAFTYVYGVEDLSAEKHLHVARVRGTDLRGAWQFWSGDGWSADPTASQRVLTGVANEYSVTPWRGRYLLVTHDTTELFSAKIVAYVSDQPTGPFTGKTVIYTTPETGPNGSYGNPNIITYNSHLHPEHSTDRKLLLTYNVNTLANDDHYKDASIYRPRFVDVELS</sequence>
<dbReference type="OrthoDB" id="5482597at2"/>
<feature type="chain" id="PRO_5017794006" evidence="1">
    <location>
        <begin position="27"/>
        <end position="370"/>
    </location>
</feature>
<comment type="caution">
    <text evidence="3">The sequence shown here is derived from an EMBL/GenBank/DDBJ whole genome shotgun (WGS) entry which is preliminary data.</text>
</comment>
<dbReference type="Proteomes" id="UP000256913">
    <property type="component" value="Unassembled WGS sequence"/>
</dbReference>
<evidence type="ECO:0000313" key="3">
    <source>
        <dbReference type="EMBL" id="REF94713.1"/>
    </source>
</evidence>
<proteinExistence type="predicted"/>
<reference evidence="3 4" key="1">
    <citation type="submission" date="2018-08" db="EMBL/GenBank/DDBJ databases">
        <title>Sequencing the genomes of 1000 actinobacteria strains.</title>
        <authorList>
            <person name="Klenk H.-P."/>
        </authorList>
    </citation>
    <scope>NUCLEOTIDE SEQUENCE [LARGE SCALE GENOMIC DNA]</scope>
    <source>
        <strain evidence="3 4">DSM 44099</strain>
    </source>
</reference>
<evidence type="ECO:0000259" key="2">
    <source>
        <dbReference type="Pfam" id="PF13810"/>
    </source>
</evidence>
<name>A0A3D9ZFU1_9ACTN</name>
<evidence type="ECO:0000313" key="4">
    <source>
        <dbReference type="Proteomes" id="UP000256913"/>
    </source>
</evidence>
<dbReference type="Pfam" id="PF13810">
    <property type="entry name" value="DUF4185"/>
    <property type="match status" value="1"/>
</dbReference>
<keyword evidence="1" id="KW-0732">Signal</keyword>
<dbReference type="PROSITE" id="PS51318">
    <property type="entry name" value="TAT"/>
    <property type="match status" value="1"/>
</dbReference>
<organism evidence="3 4">
    <name type="scientific">Asanoa ferruginea</name>
    <dbReference type="NCBI Taxonomy" id="53367"/>
    <lineage>
        <taxon>Bacteria</taxon>
        <taxon>Bacillati</taxon>
        <taxon>Actinomycetota</taxon>
        <taxon>Actinomycetes</taxon>
        <taxon>Micromonosporales</taxon>
        <taxon>Micromonosporaceae</taxon>
        <taxon>Asanoa</taxon>
    </lineage>
</organism>
<protein>
    <submittedName>
        <fullName evidence="3">Uncharacterized protein DUF4185</fullName>
    </submittedName>
</protein>
<keyword evidence="4" id="KW-1185">Reference proteome</keyword>
<dbReference type="InterPro" id="IPR025442">
    <property type="entry name" value="DUF4185"/>
</dbReference>
<dbReference type="AlphaFoldDB" id="A0A3D9ZFU1"/>
<gene>
    <name evidence="3" type="ORF">DFJ67_0654</name>
</gene>
<feature type="signal peptide" evidence="1">
    <location>
        <begin position="1"/>
        <end position="26"/>
    </location>
</feature>
<dbReference type="EMBL" id="QUMQ01000001">
    <property type="protein sequence ID" value="REF94713.1"/>
    <property type="molecule type" value="Genomic_DNA"/>
</dbReference>
<dbReference type="InterPro" id="IPR006311">
    <property type="entry name" value="TAT_signal"/>
</dbReference>